<gene>
    <name evidence="3" type="ORF">EDD79_100871</name>
</gene>
<reference evidence="3 4" key="1">
    <citation type="submission" date="2019-03" db="EMBL/GenBank/DDBJ databases">
        <title>Genomic Encyclopedia of Type Strains, Phase IV (KMG-IV): sequencing the most valuable type-strain genomes for metagenomic binning, comparative biology and taxonomic classification.</title>
        <authorList>
            <person name="Goeker M."/>
        </authorList>
    </citation>
    <scope>NUCLEOTIDE SEQUENCE [LARGE SCALE GENOMIC DNA]</scope>
    <source>
        <strain evidence="3 4">DSM 100013</strain>
    </source>
</reference>
<keyword evidence="2" id="KW-0812">Transmembrane</keyword>
<dbReference type="EMBL" id="SLYC01000008">
    <property type="protein sequence ID" value="TCQ03753.1"/>
    <property type="molecule type" value="Genomic_DNA"/>
</dbReference>
<accession>A0A4R2U7K5</accession>
<protein>
    <submittedName>
        <fullName evidence="3">Uncharacterized protein</fullName>
    </submittedName>
</protein>
<evidence type="ECO:0000256" key="1">
    <source>
        <dbReference type="SAM" id="MobiDB-lite"/>
    </source>
</evidence>
<feature type="transmembrane region" description="Helical" evidence="2">
    <location>
        <begin position="6"/>
        <end position="22"/>
    </location>
</feature>
<dbReference type="RefSeq" id="WP_132847962.1">
    <property type="nucleotide sequence ID" value="NZ_CP058648.1"/>
</dbReference>
<evidence type="ECO:0000313" key="3">
    <source>
        <dbReference type="EMBL" id="TCQ03753.1"/>
    </source>
</evidence>
<feature type="compositionally biased region" description="Low complexity" evidence="1">
    <location>
        <begin position="33"/>
        <end position="43"/>
    </location>
</feature>
<evidence type="ECO:0000313" key="4">
    <source>
        <dbReference type="Proteomes" id="UP000295504"/>
    </source>
</evidence>
<feature type="region of interest" description="Disordered" evidence="1">
    <location>
        <begin position="31"/>
        <end position="52"/>
    </location>
</feature>
<dbReference type="Proteomes" id="UP000295504">
    <property type="component" value="Unassembled WGS sequence"/>
</dbReference>
<dbReference type="OrthoDB" id="1683231at2"/>
<keyword evidence="2" id="KW-1133">Transmembrane helix</keyword>
<name>A0A4R2U7K5_9FIRM</name>
<evidence type="ECO:0000256" key="2">
    <source>
        <dbReference type="SAM" id="Phobius"/>
    </source>
</evidence>
<comment type="caution">
    <text evidence="3">The sequence shown here is derived from an EMBL/GenBank/DDBJ whole genome shotgun (WGS) entry which is preliminary data.</text>
</comment>
<dbReference type="AlphaFoldDB" id="A0A4R2U7K5"/>
<organism evidence="3 4">
    <name type="scientific">Serpentinicella alkaliphila</name>
    <dbReference type="NCBI Taxonomy" id="1734049"/>
    <lineage>
        <taxon>Bacteria</taxon>
        <taxon>Bacillati</taxon>
        <taxon>Bacillota</taxon>
        <taxon>Clostridia</taxon>
        <taxon>Peptostreptococcales</taxon>
        <taxon>Natronincolaceae</taxon>
        <taxon>Serpentinicella</taxon>
    </lineage>
</organism>
<sequence length="225" mass="25693">MKRQHWIILLIIALIVGGIFFYNRGIRGRDQVGEQPGPGQVQDGDTEEPDVNGEERLSLSNYFLTEPGLRLSFSGEGYAHADRITWVAHTNNNIVQHMEQSAATTIAKVYDISDTEIVLIFAQEEVYDEEDYTEVGQRNRSKSILRSPIEVGNTWEDDEMTYEIEAVDEPLTVPYGTFETIRVRERNIDGESESVNYYAVRYGLIKSIFTGENYEVIIQLESVEE</sequence>
<proteinExistence type="predicted"/>
<keyword evidence="4" id="KW-1185">Reference proteome</keyword>
<keyword evidence="2" id="KW-0472">Membrane</keyword>